<dbReference type="AlphaFoldDB" id="A0AAD8V2J7"/>
<dbReference type="EMBL" id="JAHLJV010000050">
    <property type="protein sequence ID" value="KAK1584828.1"/>
    <property type="molecule type" value="Genomic_DNA"/>
</dbReference>
<organism evidence="1 2">
    <name type="scientific">Colletotrichum navitas</name>
    <dbReference type="NCBI Taxonomy" id="681940"/>
    <lineage>
        <taxon>Eukaryota</taxon>
        <taxon>Fungi</taxon>
        <taxon>Dikarya</taxon>
        <taxon>Ascomycota</taxon>
        <taxon>Pezizomycotina</taxon>
        <taxon>Sordariomycetes</taxon>
        <taxon>Hypocreomycetidae</taxon>
        <taxon>Glomerellales</taxon>
        <taxon>Glomerellaceae</taxon>
        <taxon>Colletotrichum</taxon>
        <taxon>Colletotrichum graminicola species complex</taxon>
    </lineage>
</organism>
<keyword evidence="2" id="KW-1185">Reference proteome</keyword>
<evidence type="ECO:0000313" key="2">
    <source>
        <dbReference type="Proteomes" id="UP001230504"/>
    </source>
</evidence>
<sequence>MRIRCRSVRGRGSARVTTREADLSVCFFVSTPATDNIQPTTLEGRRVRRARQGSCHCDTCSDSDGRRKANEALQPGQCKLLGYHKAMHCGQKGDARRDVCLAWFGTRVSRREREPTAQWLPDLVSSWRDELVTNLPCLVLSAAGIPIHAFVVAHLRCL</sequence>
<comment type="caution">
    <text evidence="1">The sequence shown here is derived from an EMBL/GenBank/DDBJ whole genome shotgun (WGS) entry which is preliminary data.</text>
</comment>
<proteinExistence type="predicted"/>
<evidence type="ECO:0000313" key="1">
    <source>
        <dbReference type="EMBL" id="KAK1584828.1"/>
    </source>
</evidence>
<gene>
    <name evidence="1" type="ORF">LY79DRAFT_289064</name>
</gene>
<reference evidence="1" key="1">
    <citation type="submission" date="2021-06" db="EMBL/GenBank/DDBJ databases">
        <title>Comparative genomics, transcriptomics and evolutionary studies reveal genomic signatures of adaptation to plant cell wall in hemibiotrophic fungi.</title>
        <authorList>
            <consortium name="DOE Joint Genome Institute"/>
            <person name="Baroncelli R."/>
            <person name="Diaz J.F."/>
            <person name="Benocci T."/>
            <person name="Peng M."/>
            <person name="Battaglia E."/>
            <person name="Haridas S."/>
            <person name="Andreopoulos W."/>
            <person name="Labutti K."/>
            <person name="Pangilinan J."/>
            <person name="Floch G.L."/>
            <person name="Makela M.R."/>
            <person name="Henrissat B."/>
            <person name="Grigoriev I.V."/>
            <person name="Crouch J.A."/>
            <person name="De Vries R.P."/>
            <person name="Sukno S.A."/>
            <person name="Thon M.R."/>
        </authorList>
    </citation>
    <scope>NUCLEOTIDE SEQUENCE</scope>
    <source>
        <strain evidence="1">CBS 125086</strain>
    </source>
</reference>
<dbReference type="Proteomes" id="UP001230504">
    <property type="component" value="Unassembled WGS sequence"/>
</dbReference>
<dbReference type="RefSeq" id="XP_060411889.1">
    <property type="nucleotide sequence ID" value="XM_060552199.1"/>
</dbReference>
<accession>A0AAD8V2J7</accession>
<name>A0AAD8V2J7_9PEZI</name>
<protein>
    <submittedName>
        <fullName evidence="1">Uncharacterized protein</fullName>
    </submittedName>
</protein>
<dbReference type="GeneID" id="85436439"/>